<evidence type="ECO:0000256" key="8">
    <source>
        <dbReference type="SAM" id="Phobius"/>
    </source>
</evidence>
<dbReference type="PANTHER" id="PTHR32063">
    <property type="match status" value="1"/>
</dbReference>
<keyword evidence="3" id="KW-0813">Transport</keyword>
<keyword evidence="5 8" id="KW-0812">Transmembrane</keyword>
<reference evidence="10" key="2">
    <citation type="submission" date="2019-06" db="EMBL/GenBank/DDBJ databases">
        <title>Co-occurence of chitin degradation, pigmentation and bioactivity in marine Pseudoalteromonas.</title>
        <authorList>
            <person name="Sonnenschein E.C."/>
            <person name="Bech P.K."/>
        </authorList>
    </citation>
    <scope>NUCLEOTIDE SEQUENCE [LARGE SCALE GENOMIC DNA]</scope>
    <source>
        <strain evidence="10">S3790</strain>
    </source>
</reference>
<dbReference type="GO" id="GO:0008324">
    <property type="term" value="F:monoatomic cation transmembrane transporter activity"/>
    <property type="evidence" value="ECO:0007669"/>
    <property type="project" value="InterPro"/>
</dbReference>
<gene>
    <name evidence="9" type="ORF">CWC19_04035</name>
</gene>
<feature type="transmembrane region" description="Helical" evidence="8">
    <location>
        <begin position="450"/>
        <end position="471"/>
    </location>
</feature>
<evidence type="ECO:0000256" key="5">
    <source>
        <dbReference type="ARBA" id="ARBA00022692"/>
    </source>
</evidence>
<feature type="transmembrane region" description="Helical" evidence="8">
    <location>
        <begin position="901"/>
        <end position="921"/>
    </location>
</feature>
<dbReference type="RefSeq" id="WP_138590225.1">
    <property type="nucleotide sequence ID" value="NZ_PNBX01000014.1"/>
</dbReference>
<dbReference type="InterPro" id="IPR001036">
    <property type="entry name" value="Acrflvin-R"/>
</dbReference>
<evidence type="ECO:0000256" key="2">
    <source>
        <dbReference type="ARBA" id="ARBA00010942"/>
    </source>
</evidence>
<feature type="transmembrane region" description="Helical" evidence="8">
    <location>
        <begin position="530"/>
        <end position="557"/>
    </location>
</feature>
<feature type="transmembrane region" description="Helical" evidence="8">
    <location>
        <begin position="875"/>
        <end position="894"/>
    </location>
</feature>
<dbReference type="Gene3D" id="3.30.70.1320">
    <property type="entry name" value="Multidrug efflux transporter AcrB pore domain like"/>
    <property type="match status" value="1"/>
</dbReference>
<reference evidence="9 10" key="1">
    <citation type="submission" date="2018-01" db="EMBL/GenBank/DDBJ databases">
        <authorList>
            <person name="Paulsen S."/>
            <person name="Gram L.K."/>
        </authorList>
    </citation>
    <scope>NUCLEOTIDE SEQUENCE [LARGE SCALE GENOMIC DNA]</scope>
    <source>
        <strain evidence="9 10">S3790</strain>
    </source>
</reference>
<feature type="transmembrane region" description="Helical" evidence="8">
    <location>
        <begin position="1003"/>
        <end position="1022"/>
    </location>
</feature>
<proteinExistence type="inferred from homology"/>
<dbReference type="InterPro" id="IPR004763">
    <property type="entry name" value="CusA-like"/>
</dbReference>
<dbReference type="InterPro" id="IPR027463">
    <property type="entry name" value="AcrB_DN_DC_subdom"/>
</dbReference>
<accession>A0A5S3VC30</accession>
<dbReference type="GO" id="GO:0042910">
    <property type="term" value="F:xenobiotic transmembrane transporter activity"/>
    <property type="evidence" value="ECO:0007669"/>
    <property type="project" value="TreeGrafter"/>
</dbReference>
<dbReference type="SUPFAM" id="SSF82714">
    <property type="entry name" value="Multidrug efflux transporter AcrB TolC docking domain, DN and DC subdomains"/>
    <property type="match status" value="2"/>
</dbReference>
<dbReference type="GO" id="GO:0005886">
    <property type="term" value="C:plasma membrane"/>
    <property type="evidence" value="ECO:0007669"/>
    <property type="project" value="UniProtKB-SubCell"/>
</dbReference>
<keyword evidence="6 8" id="KW-1133">Transmembrane helix</keyword>
<evidence type="ECO:0000256" key="6">
    <source>
        <dbReference type="ARBA" id="ARBA00022989"/>
    </source>
</evidence>
<dbReference type="NCBIfam" id="TIGR00914">
    <property type="entry name" value="2A0601"/>
    <property type="match status" value="1"/>
</dbReference>
<dbReference type="AlphaFoldDB" id="A0A5S3VC30"/>
<evidence type="ECO:0000256" key="4">
    <source>
        <dbReference type="ARBA" id="ARBA00022475"/>
    </source>
</evidence>
<dbReference type="SUPFAM" id="SSF82693">
    <property type="entry name" value="Multidrug efflux transporter AcrB pore domain, PN1, PN2, PC1 and PC2 subdomains"/>
    <property type="match status" value="3"/>
</dbReference>
<dbReference type="EMBL" id="PNBX01000014">
    <property type="protein sequence ID" value="TMO69628.1"/>
    <property type="molecule type" value="Genomic_DNA"/>
</dbReference>
<dbReference type="OrthoDB" id="9758757at2"/>
<feature type="transmembrane region" description="Helical" evidence="8">
    <location>
        <begin position="483"/>
        <end position="509"/>
    </location>
</feature>
<feature type="transmembrane region" description="Helical" evidence="8">
    <location>
        <begin position="347"/>
        <end position="371"/>
    </location>
</feature>
<keyword evidence="4" id="KW-1003">Cell membrane</keyword>
<feature type="transmembrane region" description="Helical" evidence="8">
    <location>
        <begin position="927"/>
        <end position="951"/>
    </location>
</feature>
<evidence type="ECO:0000256" key="7">
    <source>
        <dbReference type="ARBA" id="ARBA00023136"/>
    </source>
</evidence>
<dbReference type="PANTHER" id="PTHR32063:SF24">
    <property type="entry name" value="CATION EFFLUX SYSTEM (ACRB_ACRD_ACRF FAMILY)"/>
    <property type="match status" value="1"/>
</dbReference>
<dbReference type="Pfam" id="PF00873">
    <property type="entry name" value="ACR_tran"/>
    <property type="match status" value="1"/>
</dbReference>
<feature type="transmembrane region" description="Helical" evidence="8">
    <location>
        <begin position="378"/>
        <end position="401"/>
    </location>
</feature>
<comment type="subcellular location">
    <subcellularLocation>
        <location evidence="1">Cell membrane</location>
        <topology evidence="1">Multi-pass membrane protein</topology>
    </subcellularLocation>
</comment>
<feature type="transmembrane region" description="Helical" evidence="8">
    <location>
        <begin position="972"/>
        <end position="991"/>
    </location>
</feature>
<dbReference type="Gene3D" id="3.30.70.1440">
    <property type="entry name" value="Multidrug efflux transporter AcrB pore domain"/>
    <property type="match status" value="1"/>
</dbReference>
<evidence type="ECO:0000313" key="10">
    <source>
        <dbReference type="Proteomes" id="UP000307217"/>
    </source>
</evidence>
<evidence type="ECO:0000313" key="9">
    <source>
        <dbReference type="EMBL" id="TMO69628.1"/>
    </source>
</evidence>
<feature type="transmembrane region" description="Helical" evidence="8">
    <location>
        <begin position="407"/>
        <end position="429"/>
    </location>
</feature>
<sequence>MFNRLIGMAIEHRVLVLAAFLTATILSVMQASKLSLDAFPDVTNIQVAVNTQAPGLGAEEVEKLITYPIESLMYALPDVEQVRSISKTGLSGITVVFKEGVDIYFARQLVFERLQEAKSLIPRDIGTPQIGPNTSGLGQVFQYVLKTSPGAEVDLMTLRSLNDWLVKRLLMPVDGVTDVLSFGGQVKQYQVLLDTEKLLAYGIAQSQVMEALSDNNQNAGGWYLPRSAEQVSIRGSGWFKSDQEGLAEIANVAVKVQNGTVVTIADLATVTMGPEIRQGAVTLSSKSEEGIVTQHGEVISGIILKRMGANTSATIASVSTIIPLINKALPDGVTVEPIYNQSNLVNAAVMTITQALLSAFVMIFFVLWLFMLDITVTVLVLLAIPISIAVALMMLNVFGIFANLMSLGGLAVAIGLLVDGSVVMVERLFHQAKQGKGNDIQRLKLGAQQVAKPILFATSIIITVFLPLFSFEGVEAKLFEPMAMSIIFALIAALLVALFLLPALATFLLKTSQPNSEPKWLRKLVRAYELSLIWSLNHLGVMFLFILSTSIAAVYSFKQLGSEFVPTLEEGTLNLRVTLAPSASLDTSLALTPKIEQQLMTFPEVTYTLSRVGRPELGGDPEPVNNIEIYIGLKPRHTWQSGRTRQELEKAMFDKLAIFPGILLTFSQPIATRVDELLSGVKAQLSIKLSGPELEGLSEHAQRIAEAVKDVEGAVDVSAEQLGGELQLIITPKRAILSRYGLAVKDVMNVISQGIGGASAGQIIVSNERYDIQVRLQADERRSPEAIGRIKLLSPTGAWLTLSQVANINYQQGPAQIRRDDVQRRIVIQANVAGRDMGGVVEDIQNKLDAMTLPPGYSVTIGGQFESQQRANAKLMLVIPMALMGVLLLLYLAFDSLRQTLIVACAIPLSLIGGVIALYWSGLHLSVASAIGFITLFGVAVLNGVVLVDSINRQRSEYVLTKAIVEGAKSRFTPVLMTAITSILGLLPILFITTTGAEIQKPLATVIIGGIFSATILTLYILPNLYFRAHK</sequence>
<dbReference type="Gene3D" id="3.30.2090.10">
    <property type="entry name" value="Multidrug efflux transporter AcrB TolC docking domain, DN and DC subdomains"/>
    <property type="match status" value="2"/>
</dbReference>
<evidence type="ECO:0000256" key="3">
    <source>
        <dbReference type="ARBA" id="ARBA00022448"/>
    </source>
</evidence>
<keyword evidence="7 8" id="KW-0472">Membrane</keyword>
<dbReference type="Proteomes" id="UP000307217">
    <property type="component" value="Unassembled WGS sequence"/>
</dbReference>
<protein>
    <submittedName>
        <fullName evidence="9">CusA/CzcA family heavy metal efflux RND transporter</fullName>
    </submittedName>
</protein>
<comment type="caution">
    <text evidence="9">The sequence shown here is derived from an EMBL/GenBank/DDBJ whole genome shotgun (WGS) entry which is preliminary data.</text>
</comment>
<name>A0A5S3VC30_9GAMM</name>
<dbReference type="Gene3D" id="1.20.1640.10">
    <property type="entry name" value="Multidrug efflux transporter AcrB transmembrane domain"/>
    <property type="match status" value="2"/>
</dbReference>
<comment type="similarity">
    <text evidence="2">Belongs to the resistance-nodulation-cell division (RND) (TC 2.A.6) family.</text>
</comment>
<evidence type="ECO:0000256" key="1">
    <source>
        <dbReference type="ARBA" id="ARBA00004651"/>
    </source>
</evidence>
<dbReference type="Gene3D" id="3.30.70.1430">
    <property type="entry name" value="Multidrug efflux transporter AcrB pore domain"/>
    <property type="match status" value="2"/>
</dbReference>
<dbReference type="PRINTS" id="PR00702">
    <property type="entry name" value="ACRIFLAVINRP"/>
</dbReference>
<dbReference type="SUPFAM" id="SSF82866">
    <property type="entry name" value="Multidrug efflux transporter AcrB transmembrane domain"/>
    <property type="match status" value="2"/>
</dbReference>
<organism evidence="9 10">
    <name type="scientific">Pseudoalteromonas aurantia</name>
    <dbReference type="NCBI Taxonomy" id="43654"/>
    <lineage>
        <taxon>Bacteria</taxon>
        <taxon>Pseudomonadati</taxon>
        <taxon>Pseudomonadota</taxon>
        <taxon>Gammaproteobacteria</taxon>
        <taxon>Alteromonadales</taxon>
        <taxon>Pseudoalteromonadaceae</taxon>
        <taxon>Pseudoalteromonas</taxon>
    </lineage>
</organism>